<feature type="domain" description="Talin 1-like rod-segment" evidence="1">
    <location>
        <begin position="1"/>
        <end position="49"/>
    </location>
</feature>
<proteinExistence type="predicted"/>
<dbReference type="PANTHER" id="PTHR19981">
    <property type="entry name" value="TALIN"/>
    <property type="match status" value="1"/>
</dbReference>
<dbReference type="Proteomes" id="UP000324222">
    <property type="component" value="Unassembled WGS sequence"/>
</dbReference>
<name>A0A5B7F2F5_PORTR</name>
<dbReference type="PANTHER" id="PTHR19981:SF1">
    <property type="entry name" value="RHEA, ISOFORM B"/>
    <property type="match status" value="1"/>
</dbReference>
<keyword evidence="3" id="KW-1185">Reference proteome</keyword>
<dbReference type="AlphaFoldDB" id="A0A5B7F2F5"/>
<dbReference type="GO" id="GO:0005178">
    <property type="term" value="F:integrin binding"/>
    <property type="evidence" value="ECO:0007669"/>
    <property type="project" value="TreeGrafter"/>
</dbReference>
<dbReference type="Pfam" id="PF21865">
    <property type="entry name" value="TLN1-like_RS"/>
    <property type="match status" value="1"/>
</dbReference>
<accession>A0A5B7F2F5</accession>
<dbReference type="Gene3D" id="1.20.1420.10">
    <property type="entry name" value="Talin, central domain"/>
    <property type="match status" value="2"/>
</dbReference>
<dbReference type="EMBL" id="VSRR010004339">
    <property type="protein sequence ID" value="MPC39358.1"/>
    <property type="molecule type" value="Genomic_DNA"/>
</dbReference>
<gene>
    <name evidence="2" type="primary">Tln2_3</name>
    <name evidence="2" type="ORF">E2C01_032892</name>
</gene>
<protein>
    <submittedName>
        <fullName evidence="2">Talin-2</fullName>
    </submittedName>
</protein>
<organism evidence="2 3">
    <name type="scientific">Portunus trituberculatus</name>
    <name type="common">Swimming crab</name>
    <name type="synonym">Neptunus trituberculatus</name>
    <dbReference type="NCBI Taxonomy" id="210409"/>
    <lineage>
        <taxon>Eukaryota</taxon>
        <taxon>Metazoa</taxon>
        <taxon>Ecdysozoa</taxon>
        <taxon>Arthropoda</taxon>
        <taxon>Crustacea</taxon>
        <taxon>Multicrustacea</taxon>
        <taxon>Malacostraca</taxon>
        <taxon>Eumalacostraca</taxon>
        <taxon>Eucarida</taxon>
        <taxon>Decapoda</taxon>
        <taxon>Pleocyemata</taxon>
        <taxon>Brachyura</taxon>
        <taxon>Eubrachyura</taxon>
        <taxon>Portunoidea</taxon>
        <taxon>Portunidae</taxon>
        <taxon>Portuninae</taxon>
        <taxon>Portunus</taxon>
    </lineage>
</organism>
<reference evidence="2 3" key="1">
    <citation type="submission" date="2019-05" db="EMBL/GenBank/DDBJ databases">
        <title>Another draft genome of Portunus trituberculatus and its Hox gene families provides insights of decapod evolution.</title>
        <authorList>
            <person name="Jeong J.-H."/>
            <person name="Song I."/>
            <person name="Kim S."/>
            <person name="Choi T."/>
            <person name="Kim D."/>
            <person name="Ryu S."/>
            <person name="Kim W."/>
        </authorList>
    </citation>
    <scope>NUCLEOTIDE SEQUENCE [LARGE SCALE GENOMIC DNA]</scope>
    <source>
        <tissue evidence="2">Muscle</tissue>
    </source>
</reference>
<dbReference type="GO" id="GO:0005737">
    <property type="term" value="C:cytoplasm"/>
    <property type="evidence" value="ECO:0007669"/>
    <property type="project" value="TreeGrafter"/>
</dbReference>
<evidence type="ECO:0000313" key="3">
    <source>
        <dbReference type="Proteomes" id="UP000324222"/>
    </source>
</evidence>
<dbReference type="GO" id="GO:0005886">
    <property type="term" value="C:plasma membrane"/>
    <property type="evidence" value="ECO:0007669"/>
    <property type="project" value="TreeGrafter"/>
</dbReference>
<dbReference type="InterPro" id="IPR054060">
    <property type="entry name" value="TLN1-like_RS"/>
</dbReference>
<sequence length="264" mass="28013">MCILDQTKTVAECALQLVYASKEAGGNPKATHAHPDVDDAADTMKETLQVGKSSSDASQLGALGASLSHQFNSLASDSAGAIRQSSNASHVLAALQAGSRGTQACINAASTVSGIIGDLDTTIMFATAGTLNSEKEGENFSDHREYILKTAKALVEDTKTLVTGAASSQEQLAVAAQNAVSTIVQLSDIVKSGASSLGVNNPEPQAKHKSGFSAKQGWSDYYESDREWLMSDQEEELIRLLSVEHIPDNRHLTSKTADIYFHMR</sequence>
<evidence type="ECO:0000259" key="1">
    <source>
        <dbReference type="Pfam" id="PF21865"/>
    </source>
</evidence>
<dbReference type="GO" id="GO:0030036">
    <property type="term" value="P:actin cytoskeleton organization"/>
    <property type="evidence" value="ECO:0007669"/>
    <property type="project" value="TreeGrafter"/>
</dbReference>
<dbReference type="OrthoDB" id="10262320at2759"/>
<dbReference type="GO" id="GO:0098609">
    <property type="term" value="P:cell-cell adhesion"/>
    <property type="evidence" value="ECO:0007669"/>
    <property type="project" value="TreeGrafter"/>
</dbReference>
<comment type="caution">
    <text evidence="2">The sequence shown here is derived from an EMBL/GenBank/DDBJ whole genome shotgun (WGS) entry which is preliminary data.</text>
</comment>
<evidence type="ECO:0000313" key="2">
    <source>
        <dbReference type="EMBL" id="MPC39358.1"/>
    </source>
</evidence>
<dbReference type="GO" id="GO:0005925">
    <property type="term" value="C:focal adhesion"/>
    <property type="evidence" value="ECO:0007669"/>
    <property type="project" value="TreeGrafter"/>
</dbReference>